<dbReference type="AlphaFoldDB" id="A0A6L6QHV5"/>
<name>A0A6L6QHV5_9BURK</name>
<dbReference type="Proteomes" id="UP000472320">
    <property type="component" value="Unassembled WGS sequence"/>
</dbReference>
<evidence type="ECO:0000313" key="2">
    <source>
        <dbReference type="EMBL" id="MTW11741.1"/>
    </source>
</evidence>
<proteinExistence type="predicted"/>
<feature type="domain" description="DUF4240" evidence="1">
    <location>
        <begin position="1"/>
        <end position="125"/>
    </location>
</feature>
<reference evidence="2 3" key="1">
    <citation type="submission" date="2019-11" db="EMBL/GenBank/DDBJ databases">
        <title>Type strains purchased from KCTC, JCM and DSMZ.</title>
        <authorList>
            <person name="Lu H."/>
        </authorList>
    </citation>
    <scope>NUCLEOTIDE SEQUENCE [LARGE SCALE GENOMIC DNA]</scope>
    <source>
        <strain evidence="2 3">JCM 31587</strain>
    </source>
</reference>
<evidence type="ECO:0000313" key="3">
    <source>
        <dbReference type="Proteomes" id="UP000472320"/>
    </source>
</evidence>
<dbReference type="EMBL" id="WNKX01000009">
    <property type="protein sequence ID" value="MTW11741.1"/>
    <property type="molecule type" value="Genomic_DNA"/>
</dbReference>
<accession>A0A6L6QHV5</accession>
<gene>
    <name evidence="2" type="ORF">GM658_14135</name>
</gene>
<dbReference type="RefSeq" id="WP_155454691.1">
    <property type="nucleotide sequence ID" value="NZ_WNKX01000009.1"/>
</dbReference>
<dbReference type="Pfam" id="PF14024">
    <property type="entry name" value="DUF4240"/>
    <property type="match status" value="1"/>
</dbReference>
<protein>
    <submittedName>
        <fullName evidence="2">DUF4240 domain-containing protein</fullName>
    </submittedName>
</protein>
<dbReference type="InterPro" id="IPR025334">
    <property type="entry name" value="DUF4240"/>
</dbReference>
<organism evidence="2 3">
    <name type="scientific">Massilia eburnea</name>
    <dbReference type="NCBI Taxonomy" id="1776165"/>
    <lineage>
        <taxon>Bacteria</taxon>
        <taxon>Pseudomonadati</taxon>
        <taxon>Pseudomonadota</taxon>
        <taxon>Betaproteobacteria</taxon>
        <taxon>Burkholderiales</taxon>
        <taxon>Oxalobacteraceae</taxon>
        <taxon>Telluria group</taxon>
        <taxon>Massilia</taxon>
    </lineage>
</organism>
<keyword evidence="3" id="KW-1185">Reference proteome</keyword>
<sequence length="166" mass="18761">MDKAGFWKIIDKSRMEADGDPEEQLEILGELLQELPPDEIVSFDRYLCEYHAGADHWDLWGAAYIIGGGCSDDGFMDFRGWLISRGEKAYEAAMADPESLVNVINDHDGECQVEGYQYIASQVWEKKTGKSEFPSHDLPRGMDTAGTQWDEEDLATKFPKLSKKFA</sequence>
<evidence type="ECO:0000259" key="1">
    <source>
        <dbReference type="Pfam" id="PF14024"/>
    </source>
</evidence>
<dbReference type="OrthoDB" id="6200718at2"/>
<comment type="caution">
    <text evidence="2">The sequence shown here is derived from an EMBL/GenBank/DDBJ whole genome shotgun (WGS) entry which is preliminary data.</text>
</comment>